<dbReference type="EMBL" id="PQ015379">
    <property type="protein sequence ID" value="XDJ14937.1"/>
    <property type="molecule type" value="Genomic_DNA"/>
</dbReference>
<accession>A0AB39CDK8</accession>
<reference evidence="2" key="1">
    <citation type="submission" date="2024-07" db="EMBL/GenBank/DDBJ databases">
        <authorList>
            <person name="Bringhurst R.M."/>
            <person name="Homer T.E."/>
        </authorList>
    </citation>
    <scope>NUCLEOTIDE SEQUENCE</scope>
</reference>
<keyword evidence="1" id="KW-0812">Transmembrane</keyword>
<evidence type="ECO:0000256" key="1">
    <source>
        <dbReference type="SAM" id="Phobius"/>
    </source>
</evidence>
<protein>
    <submittedName>
        <fullName evidence="2">Uncharacterized protein</fullName>
    </submittedName>
</protein>
<evidence type="ECO:0000313" key="2">
    <source>
        <dbReference type="EMBL" id="XDJ14937.1"/>
    </source>
</evidence>
<sequence length="88" mass="9737">MQEKTGHVGATVEFSSAPSDKLLEKHVGLNTSSVMLGLLLIFLFASFAHEWASKQRKSRLHRAAYRLIIVSVSLACAGLLIYNYQGMK</sequence>
<feature type="transmembrane region" description="Helical" evidence="1">
    <location>
        <begin position="64"/>
        <end position="84"/>
    </location>
</feature>
<keyword evidence="1" id="KW-0472">Membrane</keyword>
<keyword evidence="1" id="KW-1133">Transmembrane helix</keyword>
<name>A0AB39CDK8_9VIRU</name>
<feature type="transmembrane region" description="Helical" evidence="1">
    <location>
        <begin position="33"/>
        <end position="52"/>
    </location>
</feature>
<organism evidence="2">
    <name type="scientific">Pseudomonas phage HRDY3</name>
    <dbReference type="NCBI Taxonomy" id="3236930"/>
    <lineage>
        <taxon>Viruses</taxon>
    </lineage>
</organism>
<proteinExistence type="predicted"/>